<dbReference type="Proteomes" id="UP000199328">
    <property type="component" value="Unassembled WGS sequence"/>
</dbReference>
<dbReference type="AlphaFoldDB" id="A0A1G9B810"/>
<gene>
    <name evidence="1" type="ORF">SAMN05216257_102442</name>
</gene>
<dbReference type="Pfam" id="PF12096">
    <property type="entry name" value="DUF3572"/>
    <property type="match status" value="1"/>
</dbReference>
<name>A0A1G9B810_9RHOB</name>
<evidence type="ECO:0000313" key="1">
    <source>
        <dbReference type="EMBL" id="SDK35657.1"/>
    </source>
</evidence>
<dbReference type="STRING" id="990712.SAMN05216257_102442"/>
<evidence type="ECO:0008006" key="3">
    <source>
        <dbReference type="Google" id="ProtNLM"/>
    </source>
</evidence>
<dbReference type="InterPro" id="IPR021955">
    <property type="entry name" value="DUF3572"/>
</dbReference>
<protein>
    <recommendedName>
        <fullName evidence="3">DUF3572 domain-containing protein</fullName>
    </recommendedName>
</protein>
<sequence>MMGADEAEAVALRALAWLAGEEDLLRVFLGASGASPADLAARAGEPEFLVAVLDFLLLDDAWITAFCDAEGLSYETPAAARRALPGGAELHWT</sequence>
<evidence type="ECO:0000313" key="2">
    <source>
        <dbReference type="Proteomes" id="UP000199328"/>
    </source>
</evidence>
<reference evidence="2" key="1">
    <citation type="submission" date="2016-10" db="EMBL/GenBank/DDBJ databases">
        <authorList>
            <person name="Varghese N."/>
            <person name="Submissions S."/>
        </authorList>
    </citation>
    <scope>NUCLEOTIDE SEQUENCE [LARGE SCALE GENOMIC DNA]</scope>
    <source>
        <strain evidence="2">CGMCC 1.10789</strain>
    </source>
</reference>
<keyword evidence="2" id="KW-1185">Reference proteome</keyword>
<dbReference type="EMBL" id="FNFV01000002">
    <property type="protein sequence ID" value="SDK35657.1"/>
    <property type="molecule type" value="Genomic_DNA"/>
</dbReference>
<organism evidence="1 2">
    <name type="scientific">Meinhardsimonia xiamenensis</name>
    <dbReference type="NCBI Taxonomy" id="990712"/>
    <lineage>
        <taxon>Bacteria</taxon>
        <taxon>Pseudomonadati</taxon>
        <taxon>Pseudomonadota</taxon>
        <taxon>Alphaproteobacteria</taxon>
        <taxon>Rhodobacterales</taxon>
        <taxon>Paracoccaceae</taxon>
        <taxon>Meinhardsimonia</taxon>
    </lineage>
</organism>
<accession>A0A1G9B810</accession>
<proteinExistence type="predicted"/>